<evidence type="ECO:0000313" key="1">
    <source>
        <dbReference type="EMBL" id="SBW11990.1"/>
    </source>
</evidence>
<dbReference type="SUPFAM" id="SSF46785">
    <property type="entry name" value="Winged helix' DNA-binding domain"/>
    <property type="match status" value="1"/>
</dbReference>
<proteinExistence type="predicted"/>
<dbReference type="Gene3D" id="1.10.10.10">
    <property type="entry name" value="Winged helix-like DNA-binding domain superfamily/Winged helix DNA-binding domain"/>
    <property type="match status" value="1"/>
</dbReference>
<dbReference type="EMBL" id="FLUO01000002">
    <property type="protein sequence ID" value="SBW11990.1"/>
    <property type="molecule type" value="Genomic_DNA"/>
</dbReference>
<sequence>MGRHAADVLARLNIRVPRGNQAYWEIIRELRTFTITDIERRCNVQRDTIGDYVRRLAKAGVIVTEGKTGDAVVYRLVADQPDAPAVRRDGTLTAPPGIGQERMWRSMKMLKTFDAGELAAAASVGDTTVSTNTAADYIKNLYRAG</sequence>
<organism evidence="1">
    <name type="scientific">uncultured Alphaproteobacteria bacterium</name>
    <dbReference type="NCBI Taxonomy" id="91750"/>
    <lineage>
        <taxon>Bacteria</taxon>
        <taxon>Pseudomonadati</taxon>
        <taxon>Pseudomonadota</taxon>
        <taxon>Alphaproteobacteria</taxon>
        <taxon>environmental samples</taxon>
    </lineage>
</organism>
<dbReference type="InterPro" id="IPR036388">
    <property type="entry name" value="WH-like_DNA-bd_sf"/>
</dbReference>
<accession>A0A212KJY6</accession>
<dbReference type="AlphaFoldDB" id="A0A212KJY6"/>
<gene>
    <name evidence="1" type="ORF">KL86APRO_20388</name>
</gene>
<protein>
    <submittedName>
        <fullName evidence="1">Uncharacterized protein</fullName>
    </submittedName>
</protein>
<name>A0A212KJY6_9PROT</name>
<reference evidence="1" key="1">
    <citation type="submission" date="2016-04" db="EMBL/GenBank/DDBJ databases">
        <authorList>
            <person name="Evans L.H."/>
            <person name="Alamgir A."/>
            <person name="Owens N."/>
            <person name="Weber N.D."/>
            <person name="Virtaneva K."/>
            <person name="Barbian K."/>
            <person name="Babar A."/>
            <person name="Rosenke K."/>
        </authorList>
    </citation>
    <scope>NUCLEOTIDE SEQUENCE</scope>
    <source>
        <strain evidence="1">86</strain>
    </source>
</reference>
<dbReference type="InterPro" id="IPR036390">
    <property type="entry name" value="WH_DNA-bd_sf"/>
</dbReference>